<evidence type="ECO:0000256" key="2">
    <source>
        <dbReference type="SAM" id="MobiDB-lite"/>
    </source>
</evidence>
<dbReference type="GO" id="GO:0004252">
    <property type="term" value="F:serine-type endopeptidase activity"/>
    <property type="evidence" value="ECO:0007669"/>
    <property type="project" value="InterPro"/>
</dbReference>
<evidence type="ECO:0000256" key="1">
    <source>
        <dbReference type="ARBA" id="ARBA00023157"/>
    </source>
</evidence>
<dbReference type="PROSITE" id="PS50240">
    <property type="entry name" value="TRYPSIN_DOM"/>
    <property type="match status" value="1"/>
</dbReference>
<gene>
    <name evidence="4" type="ORF">LPJ61_003800</name>
</gene>
<name>A0A9W7Y5Y9_9FUNG</name>
<dbReference type="GO" id="GO:0006508">
    <property type="term" value="P:proteolysis"/>
    <property type="evidence" value="ECO:0007669"/>
    <property type="project" value="InterPro"/>
</dbReference>
<dbReference type="Pfam" id="PF00089">
    <property type="entry name" value="Trypsin"/>
    <property type="match status" value="1"/>
</dbReference>
<dbReference type="OrthoDB" id="6380398at2759"/>
<proteinExistence type="predicted"/>
<accession>A0A9W7Y5Y9</accession>
<reference evidence="4" key="1">
    <citation type="submission" date="2022-07" db="EMBL/GenBank/DDBJ databases">
        <title>Phylogenomic reconstructions and comparative analyses of Kickxellomycotina fungi.</title>
        <authorList>
            <person name="Reynolds N.K."/>
            <person name="Stajich J.E."/>
            <person name="Barry K."/>
            <person name="Grigoriev I.V."/>
            <person name="Crous P."/>
            <person name="Smith M.E."/>
        </authorList>
    </citation>
    <scope>NUCLEOTIDE SEQUENCE</scope>
    <source>
        <strain evidence="4">BCRC 34381</strain>
    </source>
</reference>
<dbReference type="SMART" id="SM00020">
    <property type="entry name" value="Tryp_SPc"/>
    <property type="match status" value="1"/>
</dbReference>
<sequence length="355" mass="35717">MKPATAVLAAVATASSGALGLEKRVVGGSAVSAAAASSSYSFVTNIIVNGKDGASACTGALLAPTVVLTSASCVADPVSNIALVASRIVVGQGNLASMLGGSSGGDADLSKAAARGYVYPQSIFVHPGYSSVAHSDNIAVLILPHALANATDANVKLIKKPDDSEKAAYTAVGWGTTSADDVYAYPSQIQQVRLAVGSKSTCTDIWAPYTNLTNSLCLVPAKSSSNVCDGDGLLVKVASDKTVGLAGILNMVAAKKDVPAEKCTDSGAVDFFTTLDNYVGWLTQVTPLKESSLVSTASFSYDSSSTDDVDEASSSASDSDGLDDVESSKSGVARRSISLGVSAAAFALAAAGSMF</sequence>
<dbReference type="PANTHER" id="PTHR24276:SF96">
    <property type="entry name" value="PEPTIDASE S1 DOMAIN-CONTAINING PROTEIN"/>
    <property type="match status" value="1"/>
</dbReference>
<keyword evidence="5" id="KW-1185">Reference proteome</keyword>
<dbReference type="InterPro" id="IPR043504">
    <property type="entry name" value="Peptidase_S1_PA_chymotrypsin"/>
</dbReference>
<dbReference type="AlphaFoldDB" id="A0A9W7Y5Y9"/>
<dbReference type="InterPro" id="IPR050430">
    <property type="entry name" value="Peptidase_S1"/>
</dbReference>
<dbReference type="Proteomes" id="UP001143981">
    <property type="component" value="Unassembled WGS sequence"/>
</dbReference>
<organism evidence="4 5">
    <name type="scientific">Coemansia biformis</name>
    <dbReference type="NCBI Taxonomy" id="1286918"/>
    <lineage>
        <taxon>Eukaryota</taxon>
        <taxon>Fungi</taxon>
        <taxon>Fungi incertae sedis</taxon>
        <taxon>Zoopagomycota</taxon>
        <taxon>Kickxellomycotina</taxon>
        <taxon>Kickxellomycetes</taxon>
        <taxon>Kickxellales</taxon>
        <taxon>Kickxellaceae</taxon>
        <taxon>Coemansia</taxon>
    </lineage>
</organism>
<evidence type="ECO:0000313" key="4">
    <source>
        <dbReference type="EMBL" id="KAJ1728883.1"/>
    </source>
</evidence>
<dbReference type="SUPFAM" id="SSF50494">
    <property type="entry name" value="Trypsin-like serine proteases"/>
    <property type="match status" value="1"/>
</dbReference>
<dbReference type="PANTHER" id="PTHR24276">
    <property type="entry name" value="POLYSERASE-RELATED"/>
    <property type="match status" value="1"/>
</dbReference>
<dbReference type="EMBL" id="JANBOI010000720">
    <property type="protein sequence ID" value="KAJ1728883.1"/>
    <property type="molecule type" value="Genomic_DNA"/>
</dbReference>
<dbReference type="InterPro" id="IPR001254">
    <property type="entry name" value="Trypsin_dom"/>
</dbReference>
<keyword evidence="1" id="KW-1015">Disulfide bond</keyword>
<protein>
    <recommendedName>
        <fullName evidence="3">Peptidase S1 domain-containing protein</fullName>
    </recommendedName>
</protein>
<dbReference type="InterPro" id="IPR009003">
    <property type="entry name" value="Peptidase_S1_PA"/>
</dbReference>
<dbReference type="Gene3D" id="2.40.10.10">
    <property type="entry name" value="Trypsin-like serine proteases"/>
    <property type="match status" value="1"/>
</dbReference>
<evidence type="ECO:0000259" key="3">
    <source>
        <dbReference type="PROSITE" id="PS50240"/>
    </source>
</evidence>
<feature type="domain" description="Peptidase S1" evidence="3">
    <location>
        <begin position="25"/>
        <end position="287"/>
    </location>
</feature>
<comment type="caution">
    <text evidence="4">The sequence shown here is derived from an EMBL/GenBank/DDBJ whole genome shotgun (WGS) entry which is preliminary data.</text>
</comment>
<evidence type="ECO:0000313" key="5">
    <source>
        <dbReference type="Proteomes" id="UP001143981"/>
    </source>
</evidence>
<feature type="region of interest" description="Disordered" evidence="2">
    <location>
        <begin position="300"/>
        <end position="327"/>
    </location>
</feature>